<sequence>MAWLIFSCRPLDMCHFRNCIWFIFRIFKFQPDVASPTTFSRCPLSKMLFDTCSKTLCGFHRWSLCALSLASISASSNGDMLRSFTYFHACLSWKKLMSQSVMSIET</sequence>
<organism evidence="1 2">
    <name type="scientific">Colletotrichum chrysophilum</name>
    <dbReference type="NCBI Taxonomy" id="1836956"/>
    <lineage>
        <taxon>Eukaryota</taxon>
        <taxon>Fungi</taxon>
        <taxon>Dikarya</taxon>
        <taxon>Ascomycota</taxon>
        <taxon>Pezizomycotina</taxon>
        <taxon>Sordariomycetes</taxon>
        <taxon>Hypocreomycetidae</taxon>
        <taxon>Glomerellales</taxon>
        <taxon>Glomerellaceae</taxon>
        <taxon>Colletotrichum</taxon>
        <taxon>Colletotrichum gloeosporioides species complex</taxon>
    </lineage>
</organism>
<accession>A0AAD9EHU9</accession>
<protein>
    <submittedName>
        <fullName evidence="1">Uncharacterized protein</fullName>
    </submittedName>
</protein>
<reference evidence="1" key="1">
    <citation type="submission" date="2023-01" db="EMBL/GenBank/DDBJ databases">
        <title>Colletotrichum chrysophilum M932 genome sequence.</title>
        <authorList>
            <person name="Baroncelli R."/>
        </authorList>
    </citation>
    <scope>NUCLEOTIDE SEQUENCE</scope>
    <source>
        <strain evidence="1">M932</strain>
    </source>
</reference>
<proteinExistence type="predicted"/>
<keyword evidence="2" id="KW-1185">Reference proteome</keyword>
<name>A0AAD9EHU9_9PEZI</name>
<comment type="caution">
    <text evidence="1">The sequence shown here is derived from an EMBL/GenBank/DDBJ whole genome shotgun (WGS) entry which is preliminary data.</text>
</comment>
<evidence type="ECO:0000313" key="1">
    <source>
        <dbReference type="EMBL" id="KAK1849045.1"/>
    </source>
</evidence>
<dbReference type="AlphaFoldDB" id="A0AAD9EHU9"/>
<dbReference type="Proteomes" id="UP001243330">
    <property type="component" value="Unassembled WGS sequence"/>
</dbReference>
<dbReference type="EMBL" id="JAQOWY010000154">
    <property type="protein sequence ID" value="KAK1849045.1"/>
    <property type="molecule type" value="Genomic_DNA"/>
</dbReference>
<gene>
    <name evidence="1" type="ORF">CCHR01_08311</name>
</gene>
<evidence type="ECO:0000313" key="2">
    <source>
        <dbReference type="Proteomes" id="UP001243330"/>
    </source>
</evidence>